<feature type="signal peptide" evidence="5">
    <location>
        <begin position="1"/>
        <end position="23"/>
    </location>
</feature>
<gene>
    <name evidence="7" type="primary">cart4</name>
</gene>
<dbReference type="GO" id="GO:0008343">
    <property type="term" value="P:adult feeding behavior"/>
    <property type="evidence" value="ECO:0007669"/>
    <property type="project" value="InterPro"/>
</dbReference>
<dbReference type="RefSeq" id="XP_012688346.1">
    <property type="nucleotide sequence ID" value="XM_012832892.3"/>
</dbReference>
<dbReference type="KEGG" id="char:105904938"/>
<sequence length="109" mass="12203">MDSARVVVYIGVCLSVFSTVCKSETSPENRISAQDDQYQLGYVTRDLAEALEGLLEGEQDNRISQEKRASVIPRCDVGERCAMKHGPRIGRLCDCMRGTACNTFFLRCY</sequence>
<keyword evidence="6" id="KW-1185">Reference proteome</keyword>
<evidence type="ECO:0000256" key="4">
    <source>
        <dbReference type="ARBA" id="ARBA00023157"/>
    </source>
</evidence>
<evidence type="ECO:0000256" key="1">
    <source>
        <dbReference type="ARBA" id="ARBA00004613"/>
    </source>
</evidence>
<evidence type="ECO:0000256" key="3">
    <source>
        <dbReference type="ARBA" id="ARBA00022525"/>
    </source>
</evidence>
<dbReference type="SUPFAM" id="SSF64546">
    <property type="entry name" value="Satiety factor CART (cocaine and amphetamine regulated transcript)"/>
    <property type="match status" value="1"/>
</dbReference>
<protein>
    <submittedName>
        <fullName evidence="7">Cocaine- and amphetamine-regulated transcript 4</fullName>
    </submittedName>
</protein>
<dbReference type="CDD" id="cd22741">
    <property type="entry name" value="CART_CTD-like"/>
    <property type="match status" value="1"/>
</dbReference>
<dbReference type="PANTHER" id="PTHR16655:SF3">
    <property type="entry name" value="COCAINE- AND AMPHETAMINE-REGULATED TRANSCRIPT CH11"/>
    <property type="match status" value="1"/>
</dbReference>
<keyword evidence="4" id="KW-1015">Disulfide bond</keyword>
<name>A0A6P3W3S3_CLUHA</name>
<comment type="similarity">
    <text evidence="2">Belongs to the CART family.</text>
</comment>
<dbReference type="GO" id="GO:0005615">
    <property type="term" value="C:extracellular space"/>
    <property type="evidence" value="ECO:0007669"/>
    <property type="project" value="InterPro"/>
</dbReference>
<dbReference type="Gene3D" id="4.10.40.30">
    <property type="entry name" value="CART, C-terminal domain"/>
    <property type="match status" value="1"/>
</dbReference>
<dbReference type="AlphaFoldDB" id="A0A6P3W3S3"/>
<dbReference type="GO" id="GO:0007186">
    <property type="term" value="P:G protein-coupled receptor signaling pathway"/>
    <property type="evidence" value="ECO:0007669"/>
    <property type="project" value="InterPro"/>
</dbReference>
<keyword evidence="5" id="KW-0732">Signal</keyword>
<dbReference type="Proteomes" id="UP000515152">
    <property type="component" value="Chromosome 19"/>
</dbReference>
<evidence type="ECO:0000313" key="7">
    <source>
        <dbReference type="RefSeq" id="XP_012688346.1"/>
    </source>
</evidence>
<dbReference type="GO" id="GO:0009267">
    <property type="term" value="P:cellular response to starvation"/>
    <property type="evidence" value="ECO:0007669"/>
    <property type="project" value="InterPro"/>
</dbReference>
<dbReference type="GeneID" id="105904938"/>
<proteinExistence type="inferred from homology"/>
<keyword evidence="3" id="KW-0964">Secreted</keyword>
<dbReference type="GO" id="GO:0043410">
    <property type="term" value="P:positive regulation of MAPK cascade"/>
    <property type="evidence" value="ECO:0007669"/>
    <property type="project" value="InterPro"/>
</dbReference>
<dbReference type="OrthoDB" id="8839175at2759"/>
<comment type="subcellular location">
    <subcellularLocation>
        <location evidence="1">Secreted</location>
    </subcellularLocation>
</comment>
<dbReference type="GO" id="GO:0005184">
    <property type="term" value="F:neuropeptide hormone activity"/>
    <property type="evidence" value="ECO:0007669"/>
    <property type="project" value="InterPro"/>
</dbReference>
<evidence type="ECO:0000256" key="5">
    <source>
        <dbReference type="SAM" id="SignalP"/>
    </source>
</evidence>
<evidence type="ECO:0000313" key="6">
    <source>
        <dbReference type="Proteomes" id="UP000515152"/>
    </source>
</evidence>
<accession>A0A6P3W3S3</accession>
<dbReference type="PANTHER" id="PTHR16655">
    <property type="entry name" value="COCAINE AND AMPHETAMINE REGULATED TRANSCRIPT PROTEIN"/>
    <property type="match status" value="1"/>
</dbReference>
<feature type="chain" id="PRO_5028475124" evidence="5">
    <location>
        <begin position="24"/>
        <end position="109"/>
    </location>
</feature>
<evidence type="ECO:0000256" key="2">
    <source>
        <dbReference type="ARBA" id="ARBA00005294"/>
    </source>
</evidence>
<organism evidence="6 7">
    <name type="scientific">Clupea harengus</name>
    <name type="common">Atlantic herring</name>
    <dbReference type="NCBI Taxonomy" id="7950"/>
    <lineage>
        <taxon>Eukaryota</taxon>
        <taxon>Metazoa</taxon>
        <taxon>Chordata</taxon>
        <taxon>Craniata</taxon>
        <taxon>Vertebrata</taxon>
        <taxon>Euteleostomi</taxon>
        <taxon>Actinopterygii</taxon>
        <taxon>Neopterygii</taxon>
        <taxon>Teleostei</taxon>
        <taxon>Clupei</taxon>
        <taxon>Clupeiformes</taxon>
        <taxon>Clupeoidei</taxon>
        <taxon>Clupeidae</taxon>
        <taxon>Clupea</taxon>
    </lineage>
</organism>
<dbReference type="CTD" id="799423"/>
<reference evidence="7" key="1">
    <citation type="submission" date="2025-08" db="UniProtKB">
        <authorList>
            <consortium name="RefSeq"/>
        </authorList>
    </citation>
    <scope>IDENTIFICATION</scope>
</reference>
<dbReference type="GO" id="GO:0032099">
    <property type="term" value="P:negative regulation of appetite"/>
    <property type="evidence" value="ECO:0007669"/>
    <property type="project" value="InterPro"/>
</dbReference>
<dbReference type="Pfam" id="PF06373">
    <property type="entry name" value="CART"/>
    <property type="match status" value="1"/>
</dbReference>
<dbReference type="InterPro" id="IPR036722">
    <property type="entry name" value="CART_C_sf"/>
</dbReference>
<dbReference type="InterPro" id="IPR009106">
    <property type="entry name" value="CART"/>
</dbReference>